<evidence type="ECO:0000313" key="2">
    <source>
        <dbReference type="EMBL" id="KAK1409676.1"/>
    </source>
</evidence>
<accession>A0AAD8JVW9</accession>
<evidence type="ECO:0000256" key="1">
    <source>
        <dbReference type="SAM" id="Coils"/>
    </source>
</evidence>
<organism evidence="2 3">
    <name type="scientific">Tagetes erecta</name>
    <name type="common">African marigold</name>
    <dbReference type="NCBI Taxonomy" id="13708"/>
    <lineage>
        <taxon>Eukaryota</taxon>
        <taxon>Viridiplantae</taxon>
        <taxon>Streptophyta</taxon>
        <taxon>Embryophyta</taxon>
        <taxon>Tracheophyta</taxon>
        <taxon>Spermatophyta</taxon>
        <taxon>Magnoliopsida</taxon>
        <taxon>eudicotyledons</taxon>
        <taxon>Gunneridae</taxon>
        <taxon>Pentapetalae</taxon>
        <taxon>asterids</taxon>
        <taxon>campanulids</taxon>
        <taxon>Asterales</taxon>
        <taxon>Asteraceae</taxon>
        <taxon>Asteroideae</taxon>
        <taxon>Heliantheae alliance</taxon>
        <taxon>Tageteae</taxon>
        <taxon>Tagetes</taxon>
    </lineage>
</organism>
<protein>
    <submittedName>
        <fullName evidence="2">Uncharacterized protein</fullName>
    </submittedName>
</protein>
<dbReference type="EMBL" id="JAUHHV010000010">
    <property type="protein sequence ID" value="KAK1409676.1"/>
    <property type="molecule type" value="Genomic_DNA"/>
</dbReference>
<keyword evidence="3" id="KW-1185">Reference proteome</keyword>
<keyword evidence="1" id="KW-0175">Coiled coil</keyword>
<reference evidence="2" key="1">
    <citation type="journal article" date="2023" name="bioRxiv">
        <title>Improved chromosome-level genome assembly for marigold (Tagetes erecta).</title>
        <authorList>
            <person name="Jiang F."/>
            <person name="Yuan L."/>
            <person name="Wang S."/>
            <person name="Wang H."/>
            <person name="Xu D."/>
            <person name="Wang A."/>
            <person name="Fan W."/>
        </authorList>
    </citation>
    <scope>NUCLEOTIDE SEQUENCE</scope>
    <source>
        <strain evidence="2">WSJ</strain>
        <tissue evidence="2">Leaf</tissue>
    </source>
</reference>
<proteinExistence type="predicted"/>
<dbReference type="Proteomes" id="UP001229421">
    <property type="component" value="Unassembled WGS sequence"/>
</dbReference>
<name>A0AAD8JVW9_TARER</name>
<comment type="caution">
    <text evidence="2">The sequence shown here is derived from an EMBL/GenBank/DDBJ whole genome shotgun (WGS) entry which is preliminary data.</text>
</comment>
<evidence type="ECO:0000313" key="3">
    <source>
        <dbReference type="Proteomes" id="UP001229421"/>
    </source>
</evidence>
<gene>
    <name evidence="2" type="ORF">QVD17_36205</name>
</gene>
<dbReference type="AlphaFoldDB" id="A0AAD8JVW9"/>
<feature type="coiled-coil region" evidence="1">
    <location>
        <begin position="131"/>
        <end position="158"/>
    </location>
</feature>
<sequence length="350" mass="40553">MEADLTQRAADFKQYMLQVLKEIDQDKDFMAMTGRKYELKKRTIISALEELSRKHKSLADSYAHLINNKSLKKRLLGASSFELTQCLTHLQDNVVGFEEGVNNSEIKSRLRELPWLYNSLVNSLRKNLADSKSSSEKIKTLEDEVNRMKSKFKETELRLLTFYHSAEEQISVRNVRVGNVQGQLNEIKKELYELTPKVFKNAIHIRRCKETQEPLEQTILDETQTHLTAISSFRQRLIALEIPQLLDSFHDEQILWDANKGGILLELTTISEVVNETLLEVELLKDSDDVTDRCFISEELKNLNLSLSQKMWSFTDLPIRSIGDELKDKVLNLENKVLEQKEFLEAYTSV</sequence>